<protein>
    <submittedName>
        <fullName evidence="1">Uncharacterized protein</fullName>
    </submittedName>
</protein>
<organism evidence="1 2">
    <name type="scientific">Rangifer tarandus platyrhynchus</name>
    <name type="common">Svalbard reindeer</name>
    <dbReference type="NCBI Taxonomy" id="3082113"/>
    <lineage>
        <taxon>Eukaryota</taxon>
        <taxon>Metazoa</taxon>
        <taxon>Chordata</taxon>
        <taxon>Craniata</taxon>
        <taxon>Vertebrata</taxon>
        <taxon>Euteleostomi</taxon>
        <taxon>Mammalia</taxon>
        <taxon>Eutheria</taxon>
        <taxon>Laurasiatheria</taxon>
        <taxon>Artiodactyla</taxon>
        <taxon>Ruminantia</taxon>
        <taxon>Pecora</taxon>
        <taxon>Cervidae</taxon>
        <taxon>Odocoileinae</taxon>
        <taxon>Rangifer</taxon>
    </lineage>
</organism>
<name>A0ACB0E0E0_RANTA</name>
<sequence>MPGAGPGLPQASLDKEGQWSIRVSAPGSAEAQCDHLTGHHLAFCSLGTDAVGAKVGVCEAWSEKIYRWKDGPRSQGRSWPAIRGDKGACPLS</sequence>
<reference evidence="1" key="1">
    <citation type="submission" date="2023-05" db="EMBL/GenBank/DDBJ databases">
        <authorList>
            <consortium name="ELIXIR-Norway"/>
        </authorList>
    </citation>
    <scope>NUCLEOTIDE SEQUENCE</scope>
</reference>
<accession>A0ACB0E0E0</accession>
<evidence type="ECO:0000313" key="1">
    <source>
        <dbReference type="EMBL" id="CAI9693912.1"/>
    </source>
</evidence>
<proteinExistence type="predicted"/>
<gene>
    <name evidence="1" type="ORF">MRATA1EN3_LOCUS5125</name>
</gene>
<dbReference type="Proteomes" id="UP001162501">
    <property type="component" value="Chromosome 13"/>
</dbReference>
<evidence type="ECO:0000313" key="2">
    <source>
        <dbReference type="Proteomes" id="UP001162501"/>
    </source>
</evidence>
<dbReference type="EMBL" id="OX596097">
    <property type="protein sequence ID" value="CAI9693912.1"/>
    <property type="molecule type" value="Genomic_DNA"/>
</dbReference>